<dbReference type="AlphaFoldDB" id="A0A8J3IDE0"/>
<keyword evidence="1" id="KW-1133">Transmembrane helix</keyword>
<dbReference type="InterPro" id="IPR018391">
    <property type="entry name" value="PQQ_b-propeller_rpt"/>
</dbReference>
<dbReference type="InterPro" id="IPR002372">
    <property type="entry name" value="PQQ_rpt_dom"/>
</dbReference>
<reference evidence="3" key="1">
    <citation type="submission" date="2020-10" db="EMBL/GenBank/DDBJ databases">
        <title>Taxonomic study of unclassified bacteria belonging to the class Ktedonobacteria.</title>
        <authorList>
            <person name="Yabe S."/>
            <person name="Wang C.M."/>
            <person name="Zheng Y."/>
            <person name="Sakai Y."/>
            <person name="Cavaletti L."/>
            <person name="Monciardini P."/>
            <person name="Donadio S."/>
        </authorList>
    </citation>
    <scope>NUCLEOTIDE SEQUENCE</scope>
    <source>
        <strain evidence="3">ID150040</strain>
    </source>
</reference>
<name>A0A8J3IDE0_9CHLR</name>
<dbReference type="Gene3D" id="2.130.10.10">
    <property type="entry name" value="YVTN repeat-like/Quinoprotein amine dehydrogenase"/>
    <property type="match status" value="1"/>
</dbReference>
<evidence type="ECO:0000259" key="2">
    <source>
        <dbReference type="Pfam" id="PF13360"/>
    </source>
</evidence>
<dbReference type="Proteomes" id="UP000597444">
    <property type="component" value="Unassembled WGS sequence"/>
</dbReference>
<keyword evidence="1" id="KW-0472">Membrane</keyword>
<comment type="caution">
    <text evidence="3">The sequence shown here is derived from an EMBL/GenBank/DDBJ whole genome shotgun (WGS) entry which is preliminary data.</text>
</comment>
<evidence type="ECO:0000313" key="3">
    <source>
        <dbReference type="EMBL" id="GHO91443.1"/>
    </source>
</evidence>
<dbReference type="PANTHER" id="PTHR34512:SF30">
    <property type="entry name" value="OUTER MEMBRANE PROTEIN ASSEMBLY FACTOR BAMB"/>
    <property type="match status" value="1"/>
</dbReference>
<dbReference type="Gene3D" id="2.40.10.480">
    <property type="match status" value="1"/>
</dbReference>
<dbReference type="RefSeq" id="WP_220202338.1">
    <property type="nucleotide sequence ID" value="NZ_BNJK01000001.1"/>
</dbReference>
<feature type="transmembrane region" description="Helical" evidence="1">
    <location>
        <begin position="51"/>
        <end position="72"/>
    </location>
</feature>
<sequence length="510" mass="56839">MQNTPPIEPPDDEVSITDLDTNNDADDKKRGQLASFIQRSLQFFLQAKRRILTIAIVGATALFLVVVFLPLLPKPTVSQPKVHPAAPETQANAVETSYLSDKIIYLNTLDGSVNALQANSGKALWHYQPTSPASRPLSIVQNTVYFTTQNNQKSAAYALDAGDGELVWQRQLPDTHLSLISATTTALYFQGLHGEIYTLDAKNGELLWRYREKSSSSHSWLAILHDIVYLTNLDRMTISALQANTGRFLWSKQGSGAIWILETTPDVAYIQLSNTTFDAIKTSDGSTLWQYTGVEQGGSFTLQQNIIYLTTRTGTVIALKARDGTLLWQFKEMYPIWGSLVVTIQTIYLNALDGNIYALNASNGRLLWRQKINDPLTSFAPPISGQVYTNSTEQIYVATNNGITYAFRTSTGELLWQYRAGLILPARRDETEAVIEPAVYIILHDNTFVALRLRDGAIIWNYKKAVQEPPFLERGILYISTQDGLMQAIRADTGTSLWQVTIARQAPPAR</sequence>
<dbReference type="SMART" id="SM00564">
    <property type="entry name" value="PQQ"/>
    <property type="match status" value="8"/>
</dbReference>
<feature type="domain" description="Pyrrolo-quinoline quinone repeat" evidence="2">
    <location>
        <begin position="98"/>
        <end position="210"/>
    </location>
</feature>
<proteinExistence type="predicted"/>
<organism evidence="3 4">
    <name type="scientific">Reticulibacter mediterranei</name>
    <dbReference type="NCBI Taxonomy" id="2778369"/>
    <lineage>
        <taxon>Bacteria</taxon>
        <taxon>Bacillati</taxon>
        <taxon>Chloroflexota</taxon>
        <taxon>Ktedonobacteria</taxon>
        <taxon>Ktedonobacterales</taxon>
        <taxon>Reticulibacteraceae</taxon>
        <taxon>Reticulibacter</taxon>
    </lineage>
</organism>
<dbReference type="InterPro" id="IPR011047">
    <property type="entry name" value="Quinoprotein_ADH-like_sf"/>
</dbReference>
<evidence type="ECO:0000256" key="1">
    <source>
        <dbReference type="SAM" id="Phobius"/>
    </source>
</evidence>
<dbReference type="Pfam" id="PF13360">
    <property type="entry name" value="PQQ_2"/>
    <property type="match status" value="2"/>
</dbReference>
<keyword evidence="1" id="KW-0812">Transmembrane</keyword>
<dbReference type="PANTHER" id="PTHR34512">
    <property type="entry name" value="CELL SURFACE PROTEIN"/>
    <property type="match status" value="1"/>
</dbReference>
<feature type="domain" description="Pyrrolo-quinoline quinone repeat" evidence="2">
    <location>
        <begin position="279"/>
        <end position="499"/>
    </location>
</feature>
<gene>
    <name evidence="3" type="ORF">KSF_014910</name>
</gene>
<dbReference type="EMBL" id="BNJK01000001">
    <property type="protein sequence ID" value="GHO91443.1"/>
    <property type="molecule type" value="Genomic_DNA"/>
</dbReference>
<dbReference type="Gene3D" id="2.40.128.630">
    <property type="match status" value="1"/>
</dbReference>
<evidence type="ECO:0000313" key="4">
    <source>
        <dbReference type="Proteomes" id="UP000597444"/>
    </source>
</evidence>
<keyword evidence="4" id="KW-1185">Reference proteome</keyword>
<accession>A0A8J3IDE0</accession>
<dbReference type="InterPro" id="IPR015943">
    <property type="entry name" value="WD40/YVTN_repeat-like_dom_sf"/>
</dbReference>
<protein>
    <recommendedName>
        <fullName evidence="2">Pyrrolo-quinoline quinone repeat domain-containing protein</fullName>
    </recommendedName>
</protein>
<dbReference type="SUPFAM" id="SSF50998">
    <property type="entry name" value="Quinoprotein alcohol dehydrogenase-like"/>
    <property type="match status" value="2"/>
</dbReference>